<dbReference type="AlphaFoldDB" id="A0A9P9H0R2"/>
<comment type="subcellular location">
    <subcellularLocation>
        <location evidence="1">Nucleus</location>
    </subcellularLocation>
</comment>
<dbReference type="Pfam" id="PF25416">
    <property type="entry name" value="GRHL1_C"/>
    <property type="match status" value="1"/>
</dbReference>
<evidence type="ECO:0000259" key="7">
    <source>
        <dbReference type="PROSITE" id="PS51968"/>
    </source>
</evidence>
<organism evidence="8 9">
    <name type="scientific">Fusarium solani</name>
    <name type="common">Filamentous fungus</name>
    <dbReference type="NCBI Taxonomy" id="169388"/>
    <lineage>
        <taxon>Eukaryota</taxon>
        <taxon>Fungi</taxon>
        <taxon>Dikarya</taxon>
        <taxon>Ascomycota</taxon>
        <taxon>Pezizomycotina</taxon>
        <taxon>Sordariomycetes</taxon>
        <taxon>Hypocreomycetidae</taxon>
        <taxon>Hypocreales</taxon>
        <taxon>Nectriaceae</taxon>
        <taxon>Fusarium</taxon>
        <taxon>Fusarium solani species complex</taxon>
    </lineage>
</organism>
<evidence type="ECO:0000313" key="8">
    <source>
        <dbReference type="EMBL" id="KAH7248258.1"/>
    </source>
</evidence>
<reference evidence="8" key="1">
    <citation type="journal article" date="2021" name="Nat. Commun.">
        <title>Genetic determinants of endophytism in the Arabidopsis root mycobiome.</title>
        <authorList>
            <person name="Mesny F."/>
            <person name="Miyauchi S."/>
            <person name="Thiergart T."/>
            <person name="Pickel B."/>
            <person name="Atanasova L."/>
            <person name="Karlsson M."/>
            <person name="Huettel B."/>
            <person name="Barry K.W."/>
            <person name="Haridas S."/>
            <person name="Chen C."/>
            <person name="Bauer D."/>
            <person name="Andreopoulos W."/>
            <person name="Pangilinan J."/>
            <person name="LaButti K."/>
            <person name="Riley R."/>
            <person name="Lipzen A."/>
            <person name="Clum A."/>
            <person name="Drula E."/>
            <person name="Henrissat B."/>
            <person name="Kohler A."/>
            <person name="Grigoriev I.V."/>
            <person name="Martin F.M."/>
            <person name="Hacquard S."/>
        </authorList>
    </citation>
    <scope>NUCLEOTIDE SEQUENCE</scope>
    <source>
        <strain evidence="8">FSSC 5 MPI-SDFR-AT-0091</strain>
    </source>
</reference>
<keyword evidence="5" id="KW-0539">Nucleus</keyword>
<keyword evidence="2" id="KW-0805">Transcription regulation</keyword>
<feature type="region of interest" description="Disordered" evidence="6">
    <location>
        <begin position="459"/>
        <end position="501"/>
    </location>
</feature>
<dbReference type="Pfam" id="PF04516">
    <property type="entry name" value="CP2"/>
    <property type="match status" value="1"/>
</dbReference>
<keyword evidence="3" id="KW-0238">DNA-binding</keyword>
<dbReference type="PROSITE" id="PS51968">
    <property type="entry name" value="GRH_CP2_DB"/>
    <property type="match status" value="1"/>
</dbReference>
<dbReference type="OrthoDB" id="7680836at2759"/>
<keyword evidence="9" id="KW-1185">Reference proteome</keyword>
<sequence>MFRQRKSLKKPADDLLASFQQQFPEVAAASSSAAAENPLSSHRPRDIGQDAFCDQDQTPRPTNELWRLTPSPLDLNLISFANFANTPPGCYTPSPGGTNTLFHPEAGDLHTLAMGLSMGLGTPLSMSTLGDVMHPRPVHTISEMTGFQISQPHQCHYCKPFIQSPPHQQASVPSTFVHQDTCYETMDLDDSPMDSYPAEDRIISTSLVGLQTSQFPEQLTHRLPPSAEKFRFHCTLNAPTAMIKHADEIPVTYLNKGKAYSLSVTDTNATMPVSPGTIYRTFFRISFEDDQQRQRPGVCWGLWQKDRGANEAHQRDGKLQAVEYVHAGQPADWDDGGKRSHVQLESSSFDGFSIIWTPGINGPPAVNIAVRFNVLSTDFSHSKGVKGMPVRLCAKTNLIPCSTSQPGADSNFEICFCKVKLFRDHGAERKLSNDVAHVKKSIEKLEQQIAQAESELKNFGKPKRSSGVAKVRDIQRRSRIQKQKRTWSVSSVSSTNGGNSARASMEEDLQFQLQTLQDMCTSTRPVSVLCLRGEELDDPDLHPVPLPSDASPLTRSEGCDEPNWQARSGRRSVTGFMIPPSPSSLLLVPRSSDIGPGGQWQGFDSLGAGDASRKGTEAPTRIGKIDDDGVLSGWIEALDVDPLYRPPEERGPKPVACFSILCRSQRTSDKPEYHRAIYLLQRTLKELKDRIAAKWGLDPSKILRTVHSVHGGLEVEVDDDIVRELRDGQDMTLEIEEVVEQTAGVRREWEMAVDSIDDAPEPTTDRLTGEFVLRLTF</sequence>
<proteinExistence type="predicted"/>
<dbReference type="PANTHER" id="PTHR11037:SF20">
    <property type="entry name" value="PROTEIN GRAINYHEAD"/>
    <property type="match status" value="1"/>
</dbReference>
<dbReference type="EMBL" id="JAGTJS010000014">
    <property type="protein sequence ID" value="KAH7248258.1"/>
    <property type="molecule type" value="Genomic_DNA"/>
</dbReference>
<feature type="compositionally biased region" description="Low complexity" evidence="6">
    <location>
        <begin position="486"/>
        <end position="500"/>
    </location>
</feature>
<evidence type="ECO:0000256" key="1">
    <source>
        <dbReference type="ARBA" id="ARBA00004123"/>
    </source>
</evidence>
<name>A0A9P9H0R2_FUSSL</name>
<evidence type="ECO:0000256" key="4">
    <source>
        <dbReference type="ARBA" id="ARBA00023163"/>
    </source>
</evidence>
<dbReference type="GO" id="GO:0000978">
    <property type="term" value="F:RNA polymerase II cis-regulatory region sequence-specific DNA binding"/>
    <property type="evidence" value="ECO:0007669"/>
    <property type="project" value="TreeGrafter"/>
</dbReference>
<feature type="region of interest" description="Disordered" evidence="6">
    <location>
        <begin position="27"/>
        <end position="64"/>
    </location>
</feature>
<dbReference type="GO" id="GO:0005634">
    <property type="term" value="C:nucleus"/>
    <property type="evidence" value="ECO:0007669"/>
    <property type="project" value="UniProtKB-SubCell"/>
</dbReference>
<evidence type="ECO:0000313" key="9">
    <source>
        <dbReference type="Proteomes" id="UP000736672"/>
    </source>
</evidence>
<accession>A0A9P9H0R2</accession>
<feature type="domain" description="Grh/CP2 DB" evidence="7">
    <location>
        <begin position="228"/>
        <end position="497"/>
    </location>
</feature>
<evidence type="ECO:0000256" key="6">
    <source>
        <dbReference type="SAM" id="MobiDB-lite"/>
    </source>
</evidence>
<dbReference type="PANTHER" id="PTHR11037">
    <property type="entry name" value="TRANSCRIPTION FACTOR CP2"/>
    <property type="match status" value="1"/>
</dbReference>
<evidence type="ECO:0000256" key="5">
    <source>
        <dbReference type="ARBA" id="ARBA00023242"/>
    </source>
</evidence>
<dbReference type="GO" id="GO:0001228">
    <property type="term" value="F:DNA-binding transcription activator activity, RNA polymerase II-specific"/>
    <property type="evidence" value="ECO:0007669"/>
    <property type="project" value="TreeGrafter"/>
</dbReference>
<gene>
    <name evidence="8" type="ORF">B0J15DRAFT_527524</name>
</gene>
<comment type="caution">
    <text evidence="8">The sequence shown here is derived from an EMBL/GenBank/DDBJ whole genome shotgun (WGS) entry which is preliminary data.</text>
</comment>
<dbReference type="InterPro" id="IPR057520">
    <property type="entry name" value="GRHL1/CP2_C"/>
</dbReference>
<keyword evidence="4" id="KW-0804">Transcription</keyword>
<evidence type="ECO:0000256" key="2">
    <source>
        <dbReference type="ARBA" id="ARBA00023015"/>
    </source>
</evidence>
<evidence type="ECO:0000256" key="3">
    <source>
        <dbReference type="ARBA" id="ARBA00023125"/>
    </source>
</evidence>
<dbReference type="InterPro" id="IPR040167">
    <property type="entry name" value="TF_CP2-like"/>
</dbReference>
<dbReference type="Proteomes" id="UP000736672">
    <property type="component" value="Unassembled WGS sequence"/>
</dbReference>
<dbReference type="InterPro" id="IPR007604">
    <property type="entry name" value="CP2"/>
</dbReference>
<protein>
    <submittedName>
        <fullName evidence="8">CP2 transcription factor-domain-containing protein</fullName>
    </submittedName>
</protein>